<dbReference type="Gene3D" id="1.10.4080.10">
    <property type="entry name" value="ADP-ribosylation/Crystallin J1"/>
    <property type="match status" value="1"/>
</dbReference>
<dbReference type="GO" id="GO:0016787">
    <property type="term" value="F:hydrolase activity"/>
    <property type="evidence" value="ECO:0007669"/>
    <property type="project" value="UniProtKB-KW"/>
</dbReference>
<evidence type="ECO:0000256" key="1">
    <source>
        <dbReference type="ARBA" id="ARBA00010702"/>
    </source>
</evidence>
<dbReference type="PANTHER" id="PTHR16222">
    <property type="entry name" value="ADP-RIBOSYLGLYCOHYDROLASE"/>
    <property type="match status" value="1"/>
</dbReference>
<gene>
    <name evidence="3" type="ORF">Homavirus19_4</name>
</gene>
<dbReference type="InterPro" id="IPR050792">
    <property type="entry name" value="ADP-ribosylglycohydrolase"/>
</dbReference>
<dbReference type="InterPro" id="IPR005502">
    <property type="entry name" value="Ribosyl_crysJ1"/>
</dbReference>
<dbReference type="Pfam" id="PF03747">
    <property type="entry name" value="ADP_ribosyl_GH"/>
    <property type="match status" value="1"/>
</dbReference>
<organism evidence="3">
    <name type="scientific">Homavirus sp</name>
    <dbReference type="NCBI Taxonomy" id="2487769"/>
    <lineage>
        <taxon>Viruses</taxon>
        <taxon>Varidnaviria</taxon>
        <taxon>Bamfordvirae</taxon>
        <taxon>Nucleocytoviricota</taxon>
        <taxon>Megaviricetes</taxon>
        <taxon>Imitervirales</taxon>
        <taxon>Mimiviridae</taxon>
        <taxon>Klosneuvirinae</taxon>
    </lineage>
</organism>
<evidence type="ECO:0000256" key="2">
    <source>
        <dbReference type="ARBA" id="ARBA00022801"/>
    </source>
</evidence>
<dbReference type="InterPro" id="IPR036705">
    <property type="entry name" value="Ribosyl_crysJ1_sf"/>
</dbReference>
<protein>
    <submittedName>
        <fullName evidence="3">Putative ADP-ribosyl glycohydrolase</fullName>
    </submittedName>
</protein>
<comment type="similarity">
    <text evidence="1">Belongs to the ADP-ribosylglycohydrolase family.</text>
</comment>
<proteinExistence type="inferred from homology"/>
<dbReference type="SUPFAM" id="SSF101478">
    <property type="entry name" value="ADP-ribosylglycohydrolase"/>
    <property type="match status" value="1"/>
</dbReference>
<evidence type="ECO:0000313" key="3">
    <source>
        <dbReference type="EMBL" id="AYV82235.1"/>
    </source>
</evidence>
<accession>A0A3G5A4S1</accession>
<keyword evidence="2 3" id="KW-0378">Hydrolase</keyword>
<reference evidence="3" key="1">
    <citation type="submission" date="2018-10" db="EMBL/GenBank/DDBJ databases">
        <title>Hidden diversity of soil giant viruses.</title>
        <authorList>
            <person name="Schulz F."/>
            <person name="Alteio L."/>
            <person name="Goudeau D."/>
            <person name="Ryan E.M."/>
            <person name="Malmstrom R.R."/>
            <person name="Blanchard J."/>
            <person name="Woyke T."/>
        </authorList>
    </citation>
    <scope>NUCLEOTIDE SEQUENCE</scope>
    <source>
        <strain evidence="3">HOV1</strain>
    </source>
</reference>
<name>A0A3G5A4S1_9VIRU</name>
<sequence>MNNTTNIKKQYEKYKRRYINEKLSKNINRPTNLDKDKIFGTIHGAIYGDAFGARYEFLTKHEAETQLNSDKINGSDNSDRIDSYPIKGDGPFHIDAGQVTDDSEMMFGLLESITDKGGYDQTDVAMRYIKWYETKPIDIGNTIKRAICTRKKASNYNDMVSNSIEMNKYSLSNGALMRISPLGVLGISMTDDRLKQIVNLECDLTHPNALVKDVCYIYCVAIKYAILGWPKDRIFTKALNYAEKPRTKIILKDSLNSPEPSYTIDDVNRQEIYVDNDDKKYQGYIGIALQNAFYELMHSDNPTKSIVDVSSRGGDTDTNCAITGALLGAFYGTKLFNPQWYMAIRSSSLSTRRYVDFPFLNPLEKNGNYV</sequence>
<dbReference type="PANTHER" id="PTHR16222:SF24">
    <property type="entry name" value="ADP-RIBOSYLHYDROLASE ARH3"/>
    <property type="match status" value="1"/>
</dbReference>
<dbReference type="EMBL" id="MK072350">
    <property type="protein sequence ID" value="AYV82235.1"/>
    <property type="molecule type" value="Genomic_DNA"/>
</dbReference>